<dbReference type="PANTHER" id="PTHR31104">
    <property type="entry name" value="PEPTIDE-N4-(N-ACETYL-BETA-GLUCOSAMINYL)ASPARAGINE AMIDASE A PROTEIN"/>
    <property type="match status" value="1"/>
</dbReference>
<dbReference type="KEGG" id="omr:OXIME_000658"/>
<feature type="domain" description="Peptide N-acetyl-beta-D-glucosaminyl asparaginase amidase A N-terminal" evidence="1">
    <location>
        <begin position="31"/>
        <end position="294"/>
    </location>
</feature>
<sequence>MNVTDPYNGIVNDSYVQASQPPVVPDTTPINITLFSNFTVVHWCPTISGTFQAPSGNFASIVLTYNGEATGAVYDSSYWMTLNNVTVFTGTTPEYGNWTVQDNVTQFASMLHGKVYYFFYPPMTIINGSFINSVTISFYPVAPGVVSPSEPNEIFSTPLGYANDVSTANITVPDNAVAAKLLLYVYGYGADEFWYANEPTYSPFENIQVTSGSTPIANVLPFPYINTGGINLFQWRPITGVYTLNDRPYEVNVTAALGILEGTHNLTVSMNKIDPGSFWQVSADLLVYTSSSAGPAELLAYNFSQPISFTESSSNGLNYTTIGVSSYSYSSLIPTETGYIIAGTNNNETFVNIQDYSPNDVWENITQLSATTTVDFTTYMSDGNYTSQTVIKSTMFPLVMDIGFPTVVVSTTNGGYPMIVLSITDIPVMEQGWIQTSISEIQYPSGLVGTGEHITEDIADVSNAYNVENLTLTDPYAGIINSVTNVSSLTTKYYYSATIINSTLVSSYTHIIEALANNATQPNYAASIIYDQIWQLQNMPFGLF</sequence>
<dbReference type="InterPro" id="IPR056948">
    <property type="entry name" value="PNGaseA_N"/>
</dbReference>
<evidence type="ECO:0000313" key="3">
    <source>
        <dbReference type="Proteomes" id="UP001451606"/>
    </source>
</evidence>
<dbReference type="GeneID" id="95967388"/>
<dbReference type="Pfam" id="PF12222">
    <property type="entry name" value="PNGaseA"/>
    <property type="match status" value="1"/>
</dbReference>
<keyword evidence="3" id="KW-1185">Reference proteome</keyword>
<dbReference type="InterPro" id="IPR021102">
    <property type="entry name" value="PNGase_A"/>
</dbReference>
<dbReference type="RefSeq" id="WP_393972055.1">
    <property type="nucleotide sequence ID" value="NZ_CP133772.1"/>
</dbReference>
<accession>A0AAX4NFK4</accession>
<dbReference type="AlphaFoldDB" id="A0AAX4NFK4"/>
<gene>
    <name evidence="2" type="ORF">OXIME_000658</name>
</gene>
<name>A0AAX4NFK4_9ARCH</name>
<reference evidence="2 3" key="1">
    <citation type="submission" date="2023-09" db="EMBL/GenBank/DDBJ databases">
        <authorList>
            <person name="Golyshina O.V."/>
            <person name="Lunev E.A."/>
            <person name="Bargiela R."/>
            <person name="Gaines M.C."/>
            <person name="Daum B."/>
            <person name="Bale N.J."/>
            <person name="Koenen M."/>
            <person name="Sinninghe Damst J.S."/>
            <person name="Yakimov M."/>
            <person name="Golyshin P.N."/>
        </authorList>
    </citation>
    <scope>NUCLEOTIDE SEQUENCE [LARGE SCALE GENOMIC DNA]</scope>
    <source>
        <strain evidence="2 3">M1</strain>
    </source>
</reference>
<dbReference type="EMBL" id="CP133772">
    <property type="protein sequence ID" value="WYY00103.1"/>
    <property type="molecule type" value="Genomic_DNA"/>
</dbReference>
<organism evidence="2 3">
    <name type="scientific">Oxyplasma meridianum</name>
    <dbReference type="NCBI Taxonomy" id="3073602"/>
    <lineage>
        <taxon>Archaea</taxon>
        <taxon>Methanobacteriati</taxon>
        <taxon>Thermoplasmatota</taxon>
        <taxon>Thermoplasmata</taxon>
        <taxon>Thermoplasmatales</taxon>
        <taxon>Thermoplasmataceae</taxon>
        <taxon>Oxyplasma</taxon>
    </lineage>
</organism>
<protein>
    <recommendedName>
        <fullName evidence="1">Peptide N-acetyl-beta-D-glucosaminyl asparaginase amidase A N-terminal domain-containing protein</fullName>
    </recommendedName>
</protein>
<dbReference type="Proteomes" id="UP001451606">
    <property type="component" value="Chromosome"/>
</dbReference>
<proteinExistence type="predicted"/>
<evidence type="ECO:0000313" key="2">
    <source>
        <dbReference type="EMBL" id="WYY00103.1"/>
    </source>
</evidence>
<evidence type="ECO:0000259" key="1">
    <source>
        <dbReference type="Pfam" id="PF12222"/>
    </source>
</evidence>